<gene>
    <name evidence="8" type="ORF">TrCOL_g5414</name>
</gene>
<dbReference type="Gene3D" id="2.130.10.10">
    <property type="entry name" value="YVTN repeat-like/Quinoprotein amine dehydrogenase"/>
    <property type="match status" value="3"/>
</dbReference>
<feature type="compositionally biased region" description="Basic residues" evidence="6">
    <location>
        <begin position="914"/>
        <end position="926"/>
    </location>
</feature>
<comment type="caution">
    <text evidence="8">The sequence shown here is derived from an EMBL/GenBank/DDBJ whole genome shotgun (WGS) entry which is preliminary data.</text>
</comment>
<dbReference type="InterPro" id="IPR051242">
    <property type="entry name" value="WD-EF-hand_domain"/>
</dbReference>
<dbReference type="EMBL" id="BRYA01000123">
    <property type="protein sequence ID" value="GMI40248.1"/>
    <property type="molecule type" value="Genomic_DNA"/>
</dbReference>
<feature type="repeat" description="WD" evidence="4">
    <location>
        <begin position="414"/>
        <end position="449"/>
    </location>
</feature>
<feature type="compositionally biased region" description="Acidic residues" evidence="6">
    <location>
        <begin position="1137"/>
        <end position="1154"/>
    </location>
</feature>
<feature type="compositionally biased region" description="Low complexity" evidence="6">
    <location>
        <begin position="1069"/>
        <end position="1080"/>
    </location>
</feature>
<dbReference type="SMART" id="SM00054">
    <property type="entry name" value="EFh"/>
    <property type="match status" value="2"/>
</dbReference>
<feature type="region of interest" description="Disordered" evidence="6">
    <location>
        <begin position="1"/>
        <end position="30"/>
    </location>
</feature>
<dbReference type="InterPro" id="IPR015943">
    <property type="entry name" value="WD40/YVTN_repeat-like_dom_sf"/>
</dbReference>
<sequence>MSAATSPSSSRPPTPSNEGQPTALTSAVEQAAPSSSIVAATMMRLPADQLAKLRTDFISKPGGLTMNQFISVMLKYSEKQDALAREASMRLARVPTPKNNSQRGGETRLSVNTSSSPQKPAIRQPPARLVSTVADLVELFHQIDVNGDDSMEWDEFTGFIINMAMASTTDFHFHDHWKVRPVVDANEKTASDDRCRVPCVKWIPEIQRILIAAGPMVQVYDPYNRGVGDKLAGELGGMQLCGKIFPYDCEEDFAYKRRMMRGEDKVSCIQATFLPSLDLICILSSDLRINFHKAINRNNVMSESVKPAGRVATDSQQYVMAWDDIRQHLFTAGCENEVLVWKVVEVKQKVTENNASKYKYVATQVGVLDTHKDTVKDIITVQDPDNELDVVITASLDKTIKVFDLEMLRPIRTLVGHTSGVRCLTYDFHGNLYSAGFEHDIYVWDLEAGLSYPLNKLVKGHSDPIVKIGAPYLSGRLCSLDTSGHFSWWDIRRNVALENHERCIQSFDCPPHLCQTFDVAHSVENALEFSTNGMTLVAGSKKIHAFDSVDVRPPEAPPTACTFNSVGYNFITVHDKDLKIWDPDTGRLSREVPNLSTTEITGIAFDSKGRKAIITNQGGEIIIFNNSNWSQIATLPPHSSEISCMIYAKEDKCIITGSWDRSLRVYDDFHNNPSSSLLRCITNAHDSDLTSIAHDNSLGLIATGSVDGSVKIWDFQFLTLDCDVTENLDTLSEVTVLKFVQPYPLLLSADSDGGISMIPVRPYLGSSRYKSMLRFDNAGANNYCAKPNAEGLIDPVEEANCQATAGQAEEPCAASAMEHLYDPYGGPVIPPTNIPAGRHLVVTGDEQGWVRIFDISAAITKCELKVPKDAEMPKCQNSYNPYRRCERDGNMYKAKEEEMDMDIAPSNDEDAKTKNRKRRLIRRRQTQPKFSSDDLTDDDVALVVAFPAHKEAISTLEIIQDPPSILTSSVDCSVMLWDMDGNAMGTLTRGREADSWWKRTWSFPIDKVGRRKARLDEAEALYYSVREMEANDKVLSAKHSEMVKEMQAIRAQTPSSRGNASPTHRRSSSKSQSTSPKSHFPSPPKSQLSPSVHQEEKKEGSVKEGEGEGEVAEGAVDTPALTTVDSIASSGFNYSSYEEDEEMSEGSNYDDEEEYGHGPNGLIGAQWEEEKNRLFGQLRGEATWNKTPKELMREEVMEKRINNTKAVFKKLQAASKKEKEEDPYKFKKKGRRKKKKKKKKKGGEEEGAVKKRSTLAERRASSALPTDEYIMNSLDSMGKKASDEMGDLFTMKTHNIVIDDDKDDPDNWAISSTNRQKSMYGHFFDEKAKLDMAARRSIIAQEQLANSLSRPSDFILSKEKELRRFKSRNTIMLDNLGLRKKQLQAQTAGSKAGSVEAASVSQESAAERHLEDLLYGAAEAEAYDLSVDITDGEGDGDGRSPFSPIKKSSGTKKKKPGRFKGKPQGPEAGGTLQVATLTHLEKLAEETAANQQRWRARVENFSLKVFGDPDLEKGRDFLKNKRKKRAMGGGKLQPIIGGKAVDAAEELKKSALRKARGGFAEHAVKGIKRRESVGDLHRRLRAQAFFGPYSAKEIVMVAETFASIVVKLQNTGKNYKDLEALAESHERTRQAMESKVPLHKFFQEPEMLARPHYMKSFQKLSVSKGHKDQGRVDLRTVFSTVFPYMKRIEVDEAMEYVLMEEKEIPVEYLMTGEEEEEEMVDPFEEDRAADRLKQLAELFALYDIDGNGVVDVSEIKEALRENQGLYQTRKRLGSVVEDNEGDTDDIMQIVQNINKGQSKELDFDAFVELFKDIF</sequence>
<dbReference type="PROSITE" id="PS50222">
    <property type="entry name" value="EF_HAND_2"/>
    <property type="match status" value="2"/>
</dbReference>
<dbReference type="InterPro" id="IPR011992">
    <property type="entry name" value="EF-hand-dom_pair"/>
</dbReference>
<dbReference type="InterPro" id="IPR018247">
    <property type="entry name" value="EF_Hand_1_Ca_BS"/>
</dbReference>
<dbReference type="PROSITE" id="PS50082">
    <property type="entry name" value="WD_REPEATS_2"/>
    <property type="match status" value="4"/>
</dbReference>
<feature type="domain" description="EF-hand" evidence="7">
    <location>
        <begin position="131"/>
        <end position="166"/>
    </location>
</feature>
<feature type="domain" description="EF-hand" evidence="7">
    <location>
        <begin position="1730"/>
        <end position="1765"/>
    </location>
</feature>
<dbReference type="PROSITE" id="PS50294">
    <property type="entry name" value="WD_REPEATS_REGION"/>
    <property type="match status" value="2"/>
</dbReference>
<dbReference type="InterPro" id="IPR001680">
    <property type="entry name" value="WD40_rpt"/>
</dbReference>
<feature type="compositionally biased region" description="Polar residues" evidence="6">
    <location>
        <begin position="1050"/>
        <end position="1060"/>
    </location>
</feature>
<name>A0A9W7GCU1_9STRA</name>
<keyword evidence="1 4" id="KW-0853">WD repeat</keyword>
<dbReference type="SUPFAM" id="SSF50978">
    <property type="entry name" value="WD40 repeat-like"/>
    <property type="match status" value="2"/>
</dbReference>
<evidence type="ECO:0000259" key="7">
    <source>
        <dbReference type="PROSITE" id="PS50222"/>
    </source>
</evidence>
<dbReference type="PROSITE" id="PS00678">
    <property type="entry name" value="WD_REPEATS_1"/>
    <property type="match status" value="2"/>
</dbReference>
<feature type="region of interest" description="Disordered" evidence="6">
    <location>
        <begin position="1428"/>
        <end position="1470"/>
    </location>
</feature>
<dbReference type="Proteomes" id="UP001165065">
    <property type="component" value="Unassembled WGS sequence"/>
</dbReference>
<feature type="repeat" description="WD" evidence="4">
    <location>
        <begin position="946"/>
        <end position="980"/>
    </location>
</feature>
<dbReference type="InterPro" id="IPR036322">
    <property type="entry name" value="WD40_repeat_dom_sf"/>
</dbReference>
<keyword evidence="5" id="KW-0175">Coiled coil</keyword>
<evidence type="ECO:0000256" key="4">
    <source>
        <dbReference type="PROSITE-ProRule" id="PRU00221"/>
    </source>
</evidence>
<protein>
    <recommendedName>
        <fullName evidence="7">EF-hand domain-containing protein</fullName>
    </recommendedName>
</protein>
<keyword evidence="2" id="KW-0677">Repeat</keyword>
<feature type="compositionally biased region" description="Basic residues" evidence="6">
    <location>
        <begin position="1226"/>
        <end position="1241"/>
    </location>
</feature>
<feature type="compositionally biased region" description="Polar residues" evidence="6">
    <location>
        <begin position="97"/>
        <end position="118"/>
    </location>
</feature>
<dbReference type="PANTHER" id="PTHR44324:SF4">
    <property type="entry name" value="WD40 REPEAT DOMAIN 95"/>
    <property type="match status" value="1"/>
</dbReference>
<feature type="region of interest" description="Disordered" evidence="6">
    <location>
        <begin position="897"/>
        <end position="933"/>
    </location>
</feature>
<evidence type="ECO:0000256" key="5">
    <source>
        <dbReference type="SAM" id="Coils"/>
    </source>
</evidence>
<dbReference type="PROSITE" id="PS00018">
    <property type="entry name" value="EF_HAND_1"/>
    <property type="match status" value="2"/>
</dbReference>
<evidence type="ECO:0000256" key="6">
    <source>
        <dbReference type="SAM" id="MobiDB-lite"/>
    </source>
</evidence>
<evidence type="ECO:0000313" key="8">
    <source>
        <dbReference type="EMBL" id="GMI40248.1"/>
    </source>
</evidence>
<dbReference type="Pfam" id="PF00400">
    <property type="entry name" value="WD40"/>
    <property type="match status" value="5"/>
</dbReference>
<dbReference type="GO" id="GO:0005509">
    <property type="term" value="F:calcium ion binding"/>
    <property type="evidence" value="ECO:0007669"/>
    <property type="project" value="InterPro"/>
</dbReference>
<feature type="coiled-coil region" evidence="5">
    <location>
        <begin position="1608"/>
        <end position="1635"/>
    </location>
</feature>
<evidence type="ECO:0000313" key="9">
    <source>
        <dbReference type="Proteomes" id="UP001165065"/>
    </source>
</evidence>
<feature type="compositionally biased region" description="Polar residues" evidence="6">
    <location>
        <begin position="1120"/>
        <end position="1133"/>
    </location>
</feature>
<evidence type="ECO:0000256" key="1">
    <source>
        <dbReference type="ARBA" id="ARBA00022574"/>
    </source>
</evidence>
<feature type="compositionally biased region" description="Basic residues" evidence="6">
    <location>
        <begin position="1449"/>
        <end position="1461"/>
    </location>
</feature>
<keyword evidence="9" id="KW-1185">Reference proteome</keyword>
<dbReference type="SUPFAM" id="SSF47473">
    <property type="entry name" value="EF-hand"/>
    <property type="match status" value="1"/>
</dbReference>
<feature type="region of interest" description="Disordered" evidence="6">
    <location>
        <begin position="1219"/>
        <end position="1262"/>
    </location>
</feature>
<dbReference type="InterPro" id="IPR019775">
    <property type="entry name" value="WD40_repeat_CS"/>
</dbReference>
<reference evidence="9" key="1">
    <citation type="journal article" date="2023" name="Commun. Biol.">
        <title>Genome analysis of Parmales, the sister group of diatoms, reveals the evolutionary specialization of diatoms from phago-mixotrophs to photoautotrophs.</title>
        <authorList>
            <person name="Ban H."/>
            <person name="Sato S."/>
            <person name="Yoshikawa S."/>
            <person name="Yamada K."/>
            <person name="Nakamura Y."/>
            <person name="Ichinomiya M."/>
            <person name="Sato N."/>
            <person name="Blanc-Mathieu R."/>
            <person name="Endo H."/>
            <person name="Kuwata A."/>
            <person name="Ogata H."/>
        </authorList>
    </citation>
    <scope>NUCLEOTIDE SEQUENCE [LARGE SCALE GENOMIC DNA]</scope>
</reference>
<dbReference type="OrthoDB" id="186625at2759"/>
<feature type="region of interest" description="Disordered" evidence="6">
    <location>
        <begin position="1049"/>
        <end position="1168"/>
    </location>
</feature>
<dbReference type="InterPro" id="IPR002048">
    <property type="entry name" value="EF_hand_dom"/>
</dbReference>
<feature type="region of interest" description="Disordered" evidence="6">
    <location>
        <begin position="89"/>
        <end position="125"/>
    </location>
</feature>
<dbReference type="SMART" id="SM00320">
    <property type="entry name" value="WD40"/>
    <property type="match status" value="10"/>
</dbReference>
<evidence type="ECO:0000256" key="2">
    <source>
        <dbReference type="ARBA" id="ARBA00022737"/>
    </source>
</evidence>
<organism evidence="8 9">
    <name type="scientific">Triparma columacea</name>
    <dbReference type="NCBI Taxonomy" id="722753"/>
    <lineage>
        <taxon>Eukaryota</taxon>
        <taxon>Sar</taxon>
        <taxon>Stramenopiles</taxon>
        <taxon>Ochrophyta</taxon>
        <taxon>Bolidophyceae</taxon>
        <taxon>Parmales</taxon>
        <taxon>Triparmaceae</taxon>
        <taxon>Triparma</taxon>
    </lineage>
</organism>
<feature type="repeat" description="WD" evidence="4">
    <location>
        <begin position="682"/>
        <end position="716"/>
    </location>
</feature>
<proteinExistence type="predicted"/>
<feature type="repeat" description="WD" evidence="4">
    <location>
        <begin position="635"/>
        <end position="667"/>
    </location>
</feature>
<feature type="compositionally biased region" description="Polar residues" evidence="6">
    <location>
        <begin position="17"/>
        <end position="30"/>
    </location>
</feature>
<dbReference type="PANTHER" id="PTHR44324">
    <property type="entry name" value="WD40 REPEAT DOMAIN 95"/>
    <property type="match status" value="1"/>
</dbReference>
<feature type="compositionally biased region" description="Basic and acidic residues" evidence="6">
    <location>
        <begin position="1093"/>
        <end position="1106"/>
    </location>
</feature>
<accession>A0A9W7GCU1</accession>
<evidence type="ECO:0000256" key="3">
    <source>
        <dbReference type="ARBA" id="ARBA00022837"/>
    </source>
</evidence>
<dbReference type="CDD" id="cd00200">
    <property type="entry name" value="WD40"/>
    <property type="match status" value="1"/>
</dbReference>
<feature type="compositionally biased region" description="Basic and acidic residues" evidence="6">
    <location>
        <begin position="1242"/>
        <end position="1260"/>
    </location>
</feature>
<keyword evidence="3" id="KW-0106">Calcium</keyword>
<dbReference type="Gene3D" id="1.10.238.10">
    <property type="entry name" value="EF-hand"/>
    <property type="match status" value="1"/>
</dbReference>